<feature type="compositionally biased region" description="Low complexity" evidence="2">
    <location>
        <begin position="2581"/>
        <end position="2596"/>
    </location>
</feature>
<feature type="region of interest" description="Disordered" evidence="2">
    <location>
        <begin position="2286"/>
        <end position="2341"/>
    </location>
</feature>
<dbReference type="InterPro" id="IPR011009">
    <property type="entry name" value="Kinase-like_dom_sf"/>
</dbReference>
<feature type="domain" description="PI3K/PI4K catalytic" evidence="3">
    <location>
        <begin position="3716"/>
        <end position="4037"/>
    </location>
</feature>
<dbReference type="Pfam" id="PF02260">
    <property type="entry name" value="FATC"/>
    <property type="match status" value="1"/>
</dbReference>
<feature type="compositionally biased region" description="Low complexity" evidence="2">
    <location>
        <begin position="1336"/>
        <end position="1353"/>
    </location>
</feature>
<evidence type="ECO:0000259" key="5">
    <source>
        <dbReference type="PROSITE" id="PS51190"/>
    </source>
</evidence>
<dbReference type="InterPro" id="IPR016024">
    <property type="entry name" value="ARM-type_fold"/>
</dbReference>
<dbReference type="GO" id="GO:0035267">
    <property type="term" value="C:NuA4 histone acetyltransferase complex"/>
    <property type="evidence" value="ECO:0007669"/>
    <property type="project" value="TreeGrafter"/>
</dbReference>
<feature type="domain" description="FAT" evidence="4">
    <location>
        <begin position="2955"/>
        <end position="3524"/>
    </location>
</feature>
<comment type="caution">
    <text evidence="6">The sequence shown here is derived from an EMBL/GenBank/DDBJ whole genome shotgun (WGS) entry which is preliminary data.</text>
</comment>
<name>A0A9W8AGX3_9FUNG</name>
<gene>
    <name evidence="6" type="primary">TRA1_1</name>
    <name evidence="6" type="ORF">IWQ60_000019</name>
</gene>
<evidence type="ECO:0000256" key="1">
    <source>
        <dbReference type="ARBA" id="ARBA00007234"/>
    </source>
</evidence>
<dbReference type="GO" id="GO:0006281">
    <property type="term" value="P:DNA repair"/>
    <property type="evidence" value="ECO:0007669"/>
    <property type="project" value="TreeGrafter"/>
</dbReference>
<sequence length="4079" mass="442346">MATGAPNCEVYAARLADSTLDLNLKATILRELRDAIETWPSGGPPLATLVPVLTDLLRRTPPAFSPAAPEHRLRHTALEILQRFPPSEALRPHASDLAALTLDVIRTDNEENTLLALKVLVELHRAFKTAVEEHIQPFLDLVRDMYRQAGATVRDAAEAAAAAATPHAATPLSNPFASPRPLSPTTASEGEGRTLIRGLRSFKVLAECPVIVVMFCQSHKRFAAENVPGFVSLLVGLLQLRPPEGMLKRVSTSAPTPATPTATAPSNATLPPDFFTAQVKTLSFLAFALRSFGADLTPYRTVLPDLVVQLLRDCPAGAVTTRREMLVALRHILATPFCTAFGSVVDDLLDEDVLIGSGVTARETLRPIAFSLLADLVHHVRGDRTAAQLARAITAYAAHLHDPTLAAGIQSMCAKLLINLIDCLVALPDKAEARTLLIRLLDAFLRKLQALAALRVRARPTVSTPKTDEAEVGDVDDDLGPGTVYESHLPIPLSTNASSPDANKDTRFLIKNLVSGLKNVAFVLKHVNPPPGPDAPADYGAVARGFSPAEVALFVDLFRAGVECFDYYASPDEGGIVSEATPAQGRSNTAEAEESTPKGKGSGLGKGRMPLKDQTTTPTAGGIEDQLAQDATTSTAMEEDTVPPASPTVLATATFPLAPLEPEGDDQAARTHHRRFAARLAAVTKEAKELLEHFASVFIYIDPAVFQEVFASQLPFLFDQTLRHVPLLTIPQFFLASDAASPGFASVCLSFLMPRLSGLGGPDLQATAVTVQLFKLVFMSVTLFPAANEAVLRPHAAPLVLTCLKRAGRARYPADYFHLLRALFRSIGGGRFELLYKEVLPLLQVLLENLNALLATTRDAPLRDLYVEICLTVPVRLSVLLPYLHLLMRPLVLALTPGSELVGQGLRTLELCIDNLMQEFLDPVLAPVIGDIMRALWRHLRPAPYDPLLSHTTVRILGKLGGRNRRLFRTGPPVGADGPYPTPVALPFHGAADLLAALPLAAARRTAIAVLRDPTADPRHVKRAFTFVTGQLSLLLDTTGVTEAGVTHLRTRLQSLDLTGPLAAVADTDGVPALPPLTVSDLAGETDNLSASIGDEERGGDDTVAVSVSDESGDLAAVIGALFRAAASPLVADRAGRQLEALVRYVAVSYAVEAVDGTVSEPGTSFAVALAAAFTIPGLGPHAARALRLLYRTLHHLTLPADSADVPLPTWADTLLPARDDHSDEPDLPVSPQLAHFPVFHQLARRFTYGCYLSDRTRQLGARHALDVLCRLPLGRSWLQEHVVDFAKGLLYILKDATVTEYYSLARHVAFATATLQYILRACWNGYRVPVEAATPSTAATPAPSGATPVVKPVTPPTDPTTTTFATKLEGDATAAGDAASENPPGGADMDVEGANTRSERVHAKDDSPDTKVKTEQGMLGDQVDAAQEPSAKAEPADATMEVDVADSTPSAVPMATTPAPIQTPIAHAEPGTDTVVRMRFAHLLDLFVSELTHSDATVRATAQAACALLAECTDVTVTDLLRPVRDKLLRPIFAKPLRALAPHMQIGHTDAVTYCLTLRPPLLTLSEPLVRLLNEALALADAEDQALVNRGPARGPEALVTFRLVCLRLLAAAMASSDLMTARQNPIQPRIIAVFFKALYAKSPELVAVAHHGLRYILTHLPKLPKELLQTGLRPILMSLADHRRLSVSGLEALARMLKLLTSYFKAEIGRKLLDHLVSLTPPAALETAAARPLADADGVAVAVAVLDVFHLLPLTAVMFLGELVDHVVRIETHLRRDAAGPFRAPLRRYLVHYPTETVAYFLDRLASEPHARLFVALLDAPDGTDGDVGGPLRQELMKDSAPLLAKLPTPAASTPEAAGTKDSWAKSSGSDNAATGTAGNGTVDLSANSEGGDRSAPSKGIEEGHADESTEVHHLGCLLLALARADPGWLVQHGALVDRALALAPVGAEQSITRRRDVQHLVVAVMRCIRHRPADTVAWAYALLPFAGPSSPVGPVLLRQFYWEALALSADLPAQRLVVSRVLEGLTDPSIRAADKVAAFHLLVNPLVYAALKRGAPLLDDVLMRRITTHLWDAIPARLPADRRAQLLPDILALELLQFTALIVEGAPRRVEAKKTVILFTWHFIKLDDVIPKQAAYVLLARFIAAFDTPAKICSQVYVALLRANQAETRTLVRQALDCMTPVLPQRLPATTDGASAGTPAWVRWITRSLVEDGPGAAGALTTVYGLLVRHPVLFYPYRAHFFPHVVGVLAKLGLAATGTAETRTLTLDLTNLVLTWERRRLGLGNDDGHPANTERAMSPSRKRPAPTDDAADLTPSKPVAETATTATDPPGEEDGYAPPSALREAVVTYLVRFICFGPEGPTTHRVSLAPRAFQLLRALLSSAVWPDLRIPLGYFERAVAFAPSTEAAPRAAAAAPALDVLNLALDRAGPAWLRANAAAIGRLLGPVLALDTPSAVAALHPVLVRIYAVMLTENPVGEGGPASATVSGTAPTIPATDDTGSTMQIDSDDNDDLVARLDRFIAEGLANATNLLGVLRALDAKSRAQPEAPDPFLPALVRLLQQLTLDHVEPAAPGKTHSAAASTTSTTATTATAPQQPSNRSGAAVFLPTAGATNTHGMHKSTSNSLEGAAAAESDAPDGPRRLLLLTLDLLGPRVAHLGDQRRWYLTSLVSLVERGRDPDLLGSTLRRVADWVLDPATLFPTAREKANLLVTMACLVRPDLPDLSLEYLRLVERIYADPRFARSELTYRLETAFLRGTCSPVPSLRMAFFTLWHKSVSTDLAARLVYIIAVQNWEGLADYPWLRQAVILVLGAVRETVRIGPSAELAAAPPTLALPPSSSANVPPPPPDLLGIAVASFVRRLRNATVGDLTRPLTELVYCDAQLAPALWQSLFPAAWATLPAKSRHDLSRALITLLARPYHRRQAGARPNVVQALLSALRPCRPLPRLAPHLIRFLGTTFDAWHSAVLLLERQVDELPAEPVDAVGEDPVRGGALDALASLYDALAEPDYFVGLWRRRASYLETTTALSYEQADAWAPAQTMYERAQLRARRGGLPFGEAEYALWEDRWVAATRRLQQWDILSDLARHDGNAELGVACAWRLWDWKQDGSRVDPLLAALPEPEGPRARLYAAFRTLLRDPTDESAFATACHTGVQSALRAWSALPAAVGPAHVSTLHLFQLTVELQEAAHLYAGLSVTTAANLETRAHDLKAGLQTWRERLPNQWDDIDLWSDLVAWRQHTFTAINKAYLPLLPALTAAANAASSGNTAVATPGPAVSFAYRGYHETAWLINRFAEVARRHGLLDVCVDSLDKIYTLPNIEIQEAFLKLREQAQCYYARPAEWTTGLDVINNTNLVYFNGAQRAEFFALKGRFLAKLGMPVLAKHAFSEAIQADLASGKAWAAWAQFNDRQFAAHPTDTDWGPNALSCYLHAAGLAQKPRHARRYLARILWLLSLDPDGSMAGMFEKFQGERPHLAWAAFIPQLLTGLHHREVRLCRSLLIMLAKNFPQALHYPVRAAREELQLQRRPMGAGVTPSPAVDPAFEHVDEIMRVLKTAFPLAGTSIEMMLEQIQTRLKPTSDEEVYRLLVALHSDAVQQLSLRLAHGLGASALPPTTAANLRKFAHSVVPPADRPAFAAAFLEPNLTFEPYLTRLRTWRDRFETRVGARPARQPLERFSHYLVEFGATRYDEIEVPGQYQLLRADGDPIRIDRFVPAVDTVRGFGSVARRLRIRGHDGTIYPFLVQQPLPRHSRREERVHQLFRFLDGVLGNQREPRRRGLTFTLPVIVAVAPHLRLVADDPTYVSLQAVYESHCRTKQIDRDAATAFYLTQLQRADAGRAKPEAVSLKMDVIDRLSTLYAPPTILRDYALAAAPSAGAYWRFRQQVTAQLALSTFMTYVLSAGHRYPHKFQVSRATGRVWATELVPMWTAQSPLFTNVEAVPFRLTPNLQTFLTPVGVEGAFVGCLVAVARGLVEPEHELADYLSVFARDELYSWQAAHGGQGANATATLDHTVLRDRVAQNVHTVLVKAETLACRNDRAKGADQTVPACQTVLDLVSHATNPGILARMDCIWMPWF</sequence>
<dbReference type="InterPro" id="IPR003152">
    <property type="entry name" value="FATC_dom"/>
</dbReference>
<dbReference type="GO" id="GO:0005634">
    <property type="term" value="C:nucleus"/>
    <property type="evidence" value="ECO:0007669"/>
    <property type="project" value="TreeGrafter"/>
</dbReference>
<dbReference type="PANTHER" id="PTHR11139">
    <property type="entry name" value="ATAXIA TELANGIECTASIA MUTATED ATM -RELATED"/>
    <property type="match status" value="1"/>
</dbReference>
<dbReference type="Proteomes" id="UP001150569">
    <property type="component" value="Unassembled WGS sequence"/>
</dbReference>
<dbReference type="GO" id="GO:0006355">
    <property type="term" value="P:regulation of DNA-templated transcription"/>
    <property type="evidence" value="ECO:0007669"/>
    <property type="project" value="TreeGrafter"/>
</dbReference>
<dbReference type="InterPro" id="IPR003151">
    <property type="entry name" value="PIK-rel_kinase_FAT"/>
</dbReference>
<evidence type="ECO:0000313" key="6">
    <source>
        <dbReference type="EMBL" id="KAJ1930735.1"/>
    </source>
</evidence>
<dbReference type="SUPFAM" id="SSF48371">
    <property type="entry name" value="ARM repeat"/>
    <property type="match status" value="2"/>
</dbReference>
<dbReference type="InterPro" id="IPR036940">
    <property type="entry name" value="PI3/4_kinase_cat_sf"/>
</dbReference>
<dbReference type="PROSITE" id="PS51190">
    <property type="entry name" value="FATC"/>
    <property type="match status" value="1"/>
</dbReference>
<feature type="region of interest" description="Disordered" evidence="2">
    <location>
        <begin position="1336"/>
        <end position="1422"/>
    </location>
</feature>
<feature type="region of interest" description="Disordered" evidence="2">
    <location>
        <begin position="576"/>
        <end position="625"/>
    </location>
</feature>
<evidence type="ECO:0000256" key="2">
    <source>
        <dbReference type="SAM" id="MobiDB-lite"/>
    </source>
</evidence>
<feature type="region of interest" description="Disordered" evidence="2">
    <location>
        <begin position="2482"/>
        <end position="2509"/>
    </location>
</feature>
<dbReference type="OrthoDB" id="5570127at2759"/>
<feature type="region of interest" description="Disordered" evidence="2">
    <location>
        <begin position="1847"/>
        <end position="1909"/>
    </location>
</feature>
<reference evidence="6" key="1">
    <citation type="submission" date="2022-07" db="EMBL/GenBank/DDBJ databases">
        <title>Phylogenomic reconstructions and comparative analyses of Kickxellomycotina fungi.</title>
        <authorList>
            <person name="Reynolds N.K."/>
            <person name="Stajich J.E."/>
            <person name="Barry K."/>
            <person name="Grigoriev I.V."/>
            <person name="Crous P."/>
            <person name="Smith M.E."/>
        </authorList>
    </citation>
    <scope>NUCLEOTIDE SEQUENCE</scope>
    <source>
        <strain evidence="6">RSA 861</strain>
    </source>
</reference>
<dbReference type="Pfam" id="PF00454">
    <property type="entry name" value="PI3_PI4_kinase"/>
    <property type="match status" value="1"/>
</dbReference>
<accession>A0A9W8AGX3</accession>
<feature type="region of interest" description="Disordered" evidence="2">
    <location>
        <begin position="248"/>
        <end position="267"/>
    </location>
</feature>
<dbReference type="Pfam" id="PF20206">
    <property type="entry name" value="Tra1_ring"/>
    <property type="match status" value="1"/>
</dbReference>
<evidence type="ECO:0000313" key="7">
    <source>
        <dbReference type="Proteomes" id="UP001150569"/>
    </source>
</evidence>
<dbReference type="InterPro" id="IPR046805">
    <property type="entry name" value="Tra1_ring"/>
</dbReference>
<feature type="compositionally biased region" description="Low complexity" evidence="2">
    <location>
        <begin position="1847"/>
        <end position="1857"/>
    </location>
</feature>
<dbReference type="Pfam" id="PF20175">
    <property type="entry name" value="Tra1_central"/>
    <property type="match status" value="2"/>
</dbReference>
<keyword evidence="7" id="KW-1185">Reference proteome</keyword>
<dbReference type="EMBL" id="JANBPT010000001">
    <property type="protein sequence ID" value="KAJ1930735.1"/>
    <property type="molecule type" value="Genomic_DNA"/>
</dbReference>
<dbReference type="PROSITE" id="PS51189">
    <property type="entry name" value="FAT"/>
    <property type="match status" value="1"/>
</dbReference>
<dbReference type="CDD" id="cd05163">
    <property type="entry name" value="PIKK_TRRAP"/>
    <property type="match status" value="1"/>
</dbReference>
<evidence type="ECO:0000259" key="4">
    <source>
        <dbReference type="PROSITE" id="PS51189"/>
    </source>
</evidence>
<feature type="compositionally biased region" description="Low complexity" evidence="2">
    <location>
        <begin position="251"/>
        <end position="267"/>
    </location>
</feature>
<dbReference type="GO" id="GO:0000124">
    <property type="term" value="C:SAGA complex"/>
    <property type="evidence" value="ECO:0007669"/>
    <property type="project" value="TreeGrafter"/>
</dbReference>
<feature type="domain" description="FATC" evidence="5">
    <location>
        <begin position="4047"/>
        <end position="4079"/>
    </location>
</feature>
<proteinExistence type="inferred from homology"/>
<dbReference type="Gene3D" id="1.10.1070.11">
    <property type="entry name" value="Phosphatidylinositol 3-/4-kinase, catalytic domain"/>
    <property type="match status" value="1"/>
</dbReference>
<dbReference type="PROSITE" id="PS50290">
    <property type="entry name" value="PI3_4_KINASE_3"/>
    <property type="match status" value="1"/>
</dbReference>
<dbReference type="InterPro" id="IPR014009">
    <property type="entry name" value="PIK_FAT"/>
</dbReference>
<dbReference type="InterPro" id="IPR000403">
    <property type="entry name" value="PI3/4_kinase_cat_dom"/>
</dbReference>
<comment type="similarity">
    <text evidence="1">Belongs to the PI3/PI4-kinase family. TRA1 subfamily.</text>
</comment>
<evidence type="ECO:0000259" key="3">
    <source>
        <dbReference type="PROSITE" id="PS50290"/>
    </source>
</evidence>
<feature type="compositionally biased region" description="Polar residues" evidence="2">
    <location>
        <begin position="1867"/>
        <end position="1879"/>
    </location>
</feature>
<dbReference type="InterPro" id="IPR050517">
    <property type="entry name" value="DDR_Repair_Kinase"/>
</dbReference>
<protein>
    <submittedName>
        <fullName evidence="6">Transcription-associated protein 1</fullName>
    </submittedName>
</protein>
<dbReference type="Pfam" id="PF02259">
    <property type="entry name" value="FAT"/>
    <property type="match status" value="1"/>
</dbReference>
<feature type="region of interest" description="Disordered" evidence="2">
    <location>
        <begin position="2575"/>
        <end position="2639"/>
    </location>
</feature>
<dbReference type="SMART" id="SM00146">
    <property type="entry name" value="PI3Kc"/>
    <property type="match status" value="1"/>
</dbReference>
<feature type="compositionally biased region" description="Basic and acidic residues" evidence="2">
    <location>
        <begin position="1398"/>
        <end position="1415"/>
    </location>
</feature>
<dbReference type="SUPFAM" id="SSF56112">
    <property type="entry name" value="Protein kinase-like (PK-like)"/>
    <property type="match status" value="1"/>
</dbReference>
<dbReference type="InterPro" id="IPR046807">
    <property type="entry name" value="Tra1_central"/>
</dbReference>
<feature type="region of interest" description="Disordered" evidence="2">
    <location>
        <begin position="164"/>
        <end position="190"/>
    </location>
</feature>
<organism evidence="6 7">
    <name type="scientific">Tieghemiomyces parasiticus</name>
    <dbReference type="NCBI Taxonomy" id="78921"/>
    <lineage>
        <taxon>Eukaryota</taxon>
        <taxon>Fungi</taxon>
        <taxon>Fungi incertae sedis</taxon>
        <taxon>Zoopagomycota</taxon>
        <taxon>Kickxellomycotina</taxon>
        <taxon>Dimargaritomycetes</taxon>
        <taxon>Dimargaritales</taxon>
        <taxon>Dimargaritaceae</taxon>
        <taxon>Tieghemiomyces</taxon>
    </lineage>
</organism>
<dbReference type="PANTHER" id="PTHR11139:SF1">
    <property type="entry name" value="TRANSFORMATION_TRANSCRIPTION DOMAIN-ASSOCIATED PROTEIN"/>
    <property type="match status" value="1"/>
</dbReference>
<feature type="compositionally biased region" description="Polar residues" evidence="2">
    <location>
        <begin position="2614"/>
        <end position="2629"/>
    </location>
</feature>
<dbReference type="SMART" id="SM01343">
    <property type="entry name" value="FATC"/>
    <property type="match status" value="1"/>
</dbReference>